<accession>A0ABV0NE00</accession>
<evidence type="ECO:0000313" key="2">
    <source>
        <dbReference type="EMBL" id="MEQ2168477.1"/>
    </source>
</evidence>
<reference evidence="2 3" key="1">
    <citation type="submission" date="2021-06" db="EMBL/GenBank/DDBJ databases">
        <authorList>
            <person name="Palmer J.M."/>
        </authorList>
    </citation>
    <scope>NUCLEOTIDE SEQUENCE [LARGE SCALE GENOMIC DNA]</scope>
    <source>
        <strain evidence="2 3">GA_2019</strain>
        <tissue evidence="2">Muscle</tissue>
    </source>
</reference>
<evidence type="ECO:0000313" key="3">
    <source>
        <dbReference type="Proteomes" id="UP001476798"/>
    </source>
</evidence>
<feature type="region of interest" description="Disordered" evidence="1">
    <location>
        <begin position="104"/>
        <end position="151"/>
    </location>
</feature>
<name>A0ABV0NE00_9TELE</name>
<sequence length="208" mass="22901">MSRATDASRRLPNKVQLIAMQPMPVPPLHNPPINGKPSDTNQMNKEIQAALRHKSEIEHHRNKIRLRAKRKGHYDFPAMDDMISSLGEAKEQDHIYQKAQTQIDKILDPDNPRSPSPTDDVFLGPASSPPGHNPPPPPYMPPQPSIEEARQQMHSLLDDAFALVSPTSQSSTAGITLPGVNSPPGWGPREWGTGPEIGPFPSVSKLLF</sequence>
<dbReference type="PANTHER" id="PTHR21590:SF4">
    <property type="entry name" value="UPF0606 PROTEIN KIAA1549"/>
    <property type="match status" value="1"/>
</dbReference>
<protein>
    <submittedName>
        <fullName evidence="2">Uncharacterized protein</fullName>
    </submittedName>
</protein>
<evidence type="ECO:0000256" key="1">
    <source>
        <dbReference type="SAM" id="MobiDB-lite"/>
    </source>
</evidence>
<dbReference type="Proteomes" id="UP001476798">
    <property type="component" value="Unassembled WGS sequence"/>
</dbReference>
<dbReference type="InterPro" id="IPR024606">
    <property type="entry name" value="KIAA1549"/>
</dbReference>
<dbReference type="EMBL" id="JAHRIO010031050">
    <property type="protein sequence ID" value="MEQ2168477.1"/>
    <property type="molecule type" value="Genomic_DNA"/>
</dbReference>
<proteinExistence type="predicted"/>
<dbReference type="PANTHER" id="PTHR21590">
    <property type="entry name" value="SEA DOMAIN-CONTAINING PROTEIN"/>
    <property type="match status" value="1"/>
</dbReference>
<comment type="caution">
    <text evidence="2">The sequence shown here is derived from an EMBL/GenBank/DDBJ whole genome shotgun (WGS) entry which is preliminary data.</text>
</comment>
<dbReference type="Pfam" id="PF12877">
    <property type="entry name" value="KIAA1549"/>
    <property type="match status" value="1"/>
</dbReference>
<feature type="region of interest" description="Disordered" evidence="1">
    <location>
        <begin position="22"/>
        <end position="41"/>
    </location>
</feature>
<feature type="compositionally biased region" description="Pro residues" evidence="1">
    <location>
        <begin position="127"/>
        <end position="144"/>
    </location>
</feature>
<organism evidence="2 3">
    <name type="scientific">Goodea atripinnis</name>
    <dbReference type="NCBI Taxonomy" id="208336"/>
    <lineage>
        <taxon>Eukaryota</taxon>
        <taxon>Metazoa</taxon>
        <taxon>Chordata</taxon>
        <taxon>Craniata</taxon>
        <taxon>Vertebrata</taxon>
        <taxon>Euteleostomi</taxon>
        <taxon>Actinopterygii</taxon>
        <taxon>Neopterygii</taxon>
        <taxon>Teleostei</taxon>
        <taxon>Neoteleostei</taxon>
        <taxon>Acanthomorphata</taxon>
        <taxon>Ovalentaria</taxon>
        <taxon>Atherinomorphae</taxon>
        <taxon>Cyprinodontiformes</taxon>
        <taxon>Goodeidae</taxon>
        <taxon>Goodea</taxon>
    </lineage>
</organism>
<gene>
    <name evidence="2" type="ORF">GOODEAATRI_014828</name>
</gene>
<feature type="region of interest" description="Disordered" evidence="1">
    <location>
        <begin position="167"/>
        <end position="198"/>
    </location>
</feature>
<keyword evidence="3" id="KW-1185">Reference proteome</keyword>